<proteinExistence type="predicted"/>
<dbReference type="InterPro" id="IPR002931">
    <property type="entry name" value="Transglutaminase-like"/>
</dbReference>
<dbReference type="SMART" id="SM00460">
    <property type="entry name" value="TGc"/>
    <property type="match status" value="1"/>
</dbReference>
<reference evidence="3" key="1">
    <citation type="submission" date="2017-09" db="EMBL/GenBank/DDBJ databases">
        <title>Depth-based differentiation of microbial function through sediment-hosted aquifers and enrichment of novel symbionts in the deep terrestrial subsurface.</title>
        <authorList>
            <person name="Probst A.J."/>
            <person name="Ladd B."/>
            <person name="Jarett J.K."/>
            <person name="Geller-Mcgrath D.E."/>
            <person name="Sieber C.M.K."/>
            <person name="Emerson J.B."/>
            <person name="Anantharaman K."/>
            <person name="Thomas B.C."/>
            <person name="Malmstrom R."/>
            <person name="Stieglmeier M."/>
            <person name="Klingl A."/>
            <person name="Woyke T."/>
            <person name="Ryan C.M."/>
            <person name="Banfield J.F."/>
        </authorList>
    </citation>
    <scope>NUCLEOTIDE SEQUENCE [LARGE SCALE GENOMIC DNA]</scope>
</reference>
<dbReference type="PANTHER" id="PTHR33490">
    <property type="entry name" value="BLR5614 PROTEIN-RELATED"/>
    <property type="match status" value="1"/>
</dbReference>
<dbReference type="EMBL" id="PFBA01000015">
    <property type="protein sequence ID" value="PIT92553.1"/>
    <property type="molecule type" value="Genomic_DNA"/>
</dbReference>
<evidence type="ECO:0000259" key="1">
    <source>
        <dbReference type="SMART" id="SM00460"/>
    </source>
</evidence>
<dbReference type="Proteomes" id="UP000228635">
    <property type="component" value="Unassembled WGS sequence"/>
</dbReference>
<gene>
    <name evidence="2" type="ORF">COU08_01915</name>
</gene>
<dbReference type="SUPFAM" id="SSF54001">
    <property type="entry name" value="Cysteine proteinases"/>
    <property type="match status" value="1"/>
</dbReference>
<organism evidence="2 3">
    <name type="scientific">Candidatus Harrisonbacteria bacterium CG10_big_fil_rev_8_21_14_0_10_42_17</name>
    <dbReference type="NCBI Taxonomy" id="1974584"/>
    <lineage>
        <taxon>Bacteria</taxon>
        <taxon>Candidatus Harrisoniibacteriota</taxon>
    </lineage>
</organism>
<evidence type="ECO:0000313" key="2">
    <source>
        <dbReference type="EMBL" id="PIT92553.1"/>
    </source>
</evidence>
<dbReference type="AlphaFoldDB" id="A0A2M6WIF1"/>
<accession>A0A2M6WIF1</accession>
<dbReference type="Pfam" id="PF01841">
    <property type="entry name" value="Transglut_core"/>
    <property type="match status" value="1"/>
</dbReference>
<name>A0A2M6WIF1_9BACT</name>
<dbReference type="InterPro" id="IPR038765">
    <property type="entry name" value="Papain-like_cys_pep_sf"/>
</dbReference>
<evidence type="ECO:0000313" key="3">
    <source>
        <dbReference type="Proteomes" id="UP000228635"/>
    </source>
</evidence>
<sequence>MPFFKRIKQRIHQTRERLGLRFFTHSQQYRARYHVYIRNEHSQQNPISLVIPTPPHSPTQEITTASSLTPAGFHRDIDPQFRNHYAVWRFNLKPHATLDIDQRFDVCVRPARHILSTRFSLNDYASLQKKYEPYLTPNTYIRLSTKVIKLAKHLAGDKKNLFHILSAINRYITKHIPYGNPITGLYSSEDALTLHRVDCGGFDILFVALCVALHIPARVVSGFFAGYDNNGMHAWAEVLLPDETWFPVDPSMEQRSHLGTTTRSGRFGFVGSDRVAFSYGTHIPLHINGAIHHAPILQHPFIVSPHGKTSVTLTTTFTTHSL</sequence>
<comment type="caution">
    <text evidence="2">The sequence shown here is derived from an EMBL/GenBank/DDBJ whole genome shotgun (WGS) entry which is preliminary data.</text>
</comment>
<feature type="domain" description="Transglutaminase-like" evidence="1">
    <location>
        <begin position="191"/>
        <end position="252"/>
    </location>
</feature>
<dbReference type="Gene3D" id="3.10.620.30">
    <property type="match status" value="1"/>
</dbReference>
<protein>
    <recommendedName>
        <fullName evidence="1">Transglutaminase-like domain-containing protein</fullName>
    </recommendedName>
</protein>
<dbReference type="PANTHER" id="PTHR33490:SF6">
    <property type="entry name" value="SLL1049 PROTEIN"/>
    <property type="match status" value="1"/>
</dbReference>